<proteinExistence type="predicted"/>
<keyword evidence="3" id="KW-1185">Reference proteome</keyword>
<comment type="caution">
    <text evidence="2">The sequence shown here is derived from an EMBL/GenBank/DDBJ whole genome shotgun (WGS) entry which is preliminary data.</text>
</comment>
<dbReference type="EMBL" id="JAIFZO010000002">
    <property type="protein sequence ID" value="MCX4235790.1"/>
    <property type="molecule type" value="Genomic_DNA"/>
</dbReference>
<dbReference type="SUPFAM" id="SSF55073">
    <property type="entry name" value="Nucleotide cyclase"/>
    <property type="match status" value="1"/>
</dbReference>
<feature type="compositionally biased region" description="Basic and acidic residues" evidence="1">
    <location>
        <begin position="9"/>
        <end position="23"/>
    </location>
</feature>
<evidence type="ECO:0000313" key="3">
    <source>
        <dbReference type="Proteomes" id="UP001165590"/>
    </source>
</evidence>
<dbReference type="RefSeq" id="WP_267028424.1">
    <property type="nucleotide sequence ID" value="NZ_JAIFZO010000002.1"/>
</dbReference>
<sequence length="261" mass="28191">MDAQSYGSKNDRSQSETQHDLPRILDRAARSAGLSRSEWHIQLKGDEQLAVLPMNGDEPRLVDDYFRHLASELRHYNEQRTSAARMRLRAAMHHGPVELADNGFAGTAVVATARLLNSRPLYEALDAYATADLALLLSDEVFRSTVAGGHTTLRASDFSRVTVKVKEYESTAWLTVPVIGAPPATGGDRGSADRPATDDPHRATDSLPEPVDLPGEGEGTLGRDGGAGVRNDYHAERMNVTNMNGPVDARGAVFGFGSIDA</sequence>
<gene>
    <name evidence="2" type="ORF">K3769_24050</name>
</gene>
<accession>A0ABT3V732</accession>
<dbReference type="Gene3D" id="3.30.70.1230">
    <property type="entry name" value="Nucleotide cyclase"/>
    <property type="match status" value="1"/>
</dbReference>
<feature type="region of interest" description="Disordered" evidence="1">
    <location>
        <begin position="179"/>
        <end position="230"/>
    </location>
</feature>
<feature type="compositionally biased region" description="Basic and acidic residues" evidence="1">
    <location>
        <begin position="190"/>
        <end position="204"/>
    </location>
</feature>
<organism evidence="2 3">
    <name type="scientific">Streptomyces ortus</name>
    <dbReference type="NCBI Taxonomy" id="2867268"/>
    <lineage>
        <taxon>Bacteria</taxon>
        <taxon>Bacillati</taxon>
        <taxon>Actinomycetota</taxon>
        <taxon>Actinomycetes</taxon>
        <taxon>Kitasatosporales</taxon>
        <taxon>Streptomycetaceae</taxon>
        <taxon>Streptomyces</taxon>
    </lineage>
</organism>
<dbReference type="Proteomes" id="UP001165590">
    <property type="component" value="Unassembled WGS sequence"/>
</dbReference>
<evidence type="ECO:0000313" key="2">
    <source>
        <dbReference type="EMBL" id="MCX4235790.1"/>
    </source>
</evidence>
<feature type="compositionally biased region" description="Gly residues" evidence="1">
    <location>
        <begin position="216"/>
        <end position="228"/>
    </location>
</feature>
<evidence type="ECO:0000256" key="1">
    <source>
        <dbReference type="SAM" id="MobiDB-lite"/>
    </source>
</evidence>
<protein>
    <submittedName>
        <fullName evidence="2">Uncharacterized protein</fullName>
    </submittedName>
</protein>
<dbReference type="InterPro" id="IPR029787">
    <property type="entry name" value="Nucleotide_cyclase"/>
</dbReference>
<feature type="region of interest" description="Disordered" evidence="1">
    <location>
        <begin position="1"/>
        <end position="23"/>
    </location>
</feature>
<reference evidence="2" key="1">
    <citation type="journal article" date="2022" name="bioRxiv">
        <title>Discovery and biosynthetic assessment of Streptomyces ortus sp nov. isolated from a deep-sea sponge.</title>
        <authorList>
            <person name="Williams S.E."/>
        </authorList>
    </citation>
    <scope>NUCLEOTIDE SEQUENCE</scope>
    <source>
        <strain evidence="2">A15ISP2-DRY2</strain>
    </source>
</reference>
<name>A0ABT3V732_9ACTN</name>